<dbReference type="Proteomes" id="UP000654670">
    <property type="component" value="Unassembled WGS sequence"/>
</dbReference>
<evidence type="ECO:0000313" key="1">
    <source>
        <dbReference type="EMBL" id="GGL62877.1"/>
    </source>
</evidence>
<reference evidence="1" key="2">
    <citation type="submission" date="2020-09" db="EMBL/GenBank/DDBJ databases">
        <authorList>
            <person name="Sun Q."/>
            <person name="Ohkuma M."/>
        </authorList>
    </citation>
    <scope>NUCLEOTIDE SEQUENCE</scope>
    <source>
        <strain evidence="1">JCM 15325</strain>
    </source>
</reference>
<evidence type="ECO:0000313" key="2">
    <source>
        <dbReference type="Proteomes" id="UP000654670"/>
    </source>
</evidence>
<organism evidence="1 2">
    <name type="scientific">Sporolactobacillus putidus</name>
    <dbReference type="NCBI Taxonomy" id="492735"/>
    <lineage>
        <taxon>Bacteria</taxon>
        <taxon>Bacillati</taxon>
        <taxon>Bacillota</taxon>
        <taxon>Bacilli</taxon>
        <taxon>Bacillales</taxon>
        <taxon>Sporolactobacillaceae</taxon>
        <taxon>Sporolactobacillus</taxon>
    </lineage>
</organism>
<accession>A0A917W4L5</accession>
<dbReference type="EMBL" id="BMOK01000016">
    <property type="protein sequence ID" value="GGL62877.1"/>
    <property type="molecule type" value="Genomic_DNA"/>
</dbReference>
<proteinExistence type="predicted"/>
<comment type="caution">
    <text evidence="1">The sequence shown here is derived from an EMBL/GenBank/DDBJ whole genome shotgun (WGS) entry which is preliminary data.</text>
</comment>
<keyword evidence="2" id="KW-1185">Reference proteome</keyword>
<reference evidence="1" key="1">
    <citation type="journal article" date="2014" name="Int. J. Syst. Evol. Microbiol.">
        <title>Complete genome sequence of Corynebacterium casei LMG S-19264T (=DSM 44701T), isolated from a smear-ripened cheese.</title>
        <authorList>
            <consortium name="US DOE Joint Genome Institute (JGI-PGF)"/>
            <person name="Walter F."/>
            <person name="Albersmeier A."/>
            <person name="Kalinowski J."/>
            <person name="Ruckert C."/>
        </authorList>
    </citation>
    <scope>NUCLEOTIDE SEQUENCE</scope>
    <source>
        <strain evidence="1">JCM 15325</strain>
    </source>
</reference>
<name>A0A917W4L5_9BACL</name>
<sequence>MKKVLDVLNGLATLTVSAIIIREKLKADKNPRRIIPRGVSPSPLYLLYPSAEKL</sequence>
<protein>
    <submittedName>
        <fullName evidence="1">Uncharacterized protein</fullName>
    </submittedName>
</protein>
<gene>
    <name evidence="1" type="ORF">GCM10007968_28540</name>
</gene>
<dbReference type="AlphaFoldDB" id="A0A917W4L5"/>